<accession>E8R1L4</accession>
<dbReference type="CDD" id="cd06821">
    <property type="entry name" value="PLPDE_III_D-TA"/>
    <property type="match status" value="1"/>
</dbReference>
<evidence type="ECO:0000256" key="2">
    <source>
        <dbReference type="ARBA" id="ARBA00023239"/>
    </source>
</evidence>
<dbReference type="SMART" id="SM01119">
    <property type="entry name" value="D-ser_dehydrat"/>
    <property type="match status" value="1"/>
</dbReference>
<dbReference type="OrthoDB" id="9788869at2"/>
<organism evidence="4 5">
    <name type="scientific">Isosphaera pallida (strain ATCC 43644 / DSM 9630 / IS1B)</name>
    <dbReference type="NCBI Taxonomy" id="575540"/>
    <lineage>
        <taxon>Bacteria</taxon>
        <taxon>Pseudomonadati</taxon>
        <taxon>Planctomycetota</taxon>
        <taxon>Planctomycetia</taxon>
        <taxon>Isosphaerales</taxon>
        <taxon>Isosphaeraceae</taxon>
        <taxon>Isosphaera</taxon>
    </lineage>
</organism>
<dbReference type="eggNOG" id="COG3616">
    <property type="taxonomic scope" value="Bacteria"/>
</dbReference>
<feature type="domain" description="D-serine dehydratase-like" evidence="3">
    <location>
        <begin position="282"/>
        <end position="371"/>
    </location>
</feature>
<evidence type="ECO:0000313" key="5">
    <source>
        <dbReference type="Proteomes" id="UP000008631"/>
    </source>
</evidence>
<protein>
    <submittedName>
        <fullName evidence="4">Alanine racemase domain protein</fullName>
    </submittedName>
</protein>
<dbReference type="InterPro" id="IPR051466">
    <property type="entry name" value="D-amino_acid_metab_enzyme"/>
</dbReference>
<dbReference type="InterPro" id="IPR001608">
    <property type="entry name" value="Ala_racemase_N"/>
</dbReference>
<reference key="1">
    <citation type="submission" date="2010-11" db="EMBL/GenBank/DDBJ databases">
        <title>The complete sequence of chromosome of Isophaera pallida ATCC 43644.</title>
        <authorList>
            <consortium name="US DOE Joint Genome Institute (JGI-PGF)"/>
            <person name="Lucas S."/>
            <person name="Copeland A."/>
            <person name="Lapidus A."/>
            <person name="Bruce D."/>
            <person name="Goodwin L."/>
            <person name="Pitluck S."/>
            <person name="Kyrpides N."/>
            <person name="Mavromatis K."/>
            <person name="Pagani I."/>
            <person name="Ivanova N."/>
            <person name="Saunders E."/>
            <person name="Brettin T."/>
            <person name="Detter J.C."/>
            <person name="Han C."/>
            <person name="Tapia R."/>
            <person name="Land M."/>
            <person name="Hauser L."/>
            <person name="Markowitz V."/>
            <person name="Cheng J.-F."/>
            <person name="Hugenholtz P."/>
            <person name="Woyke T."/>
            <person name="Wu D."/>
            <person name="Eisen J.A."/>
        </authorList>
    </citation>
    <scope>NUCLEOTIDE SEQUENCE</scope>
    <source>
        <strain>ATCC 43644</strain>
    </source>
</reference>
<dbReference type="RefSeq" id="WP_013565720.1">
    <property type="nucleotide sequence ID" value="NC_014962.1"/>
</dbReference>
<name>E8R1L4_ISOPI</name>
<evidence type="ECO:0000313" key="4">
    <source>
        <dbReference type="EMBL" id="ADV63432.1"/>
    </source>
</evidence>
<sequence>MTTATAFPPPALVFEERLEPSTVADLDSPALVLFEEALESNLATLIRLAGSAARLRPHVKTHKMPNLVRRCEALGIHRHKVATIAEAEMVAQAGGRDVLIAYPLVGPKLDRLMKLRAAYPETTFRVTLDHLRGLTDLEETVARHGGPHASPVPVLIDLNVGMNRTGIMPDDRAIELALKVADSPYLSFDGLHAYDGHIRDENPGERLHSAEIMVHRPWSLLRNRLIERGVAVPRIVLGGTPAFPAHATLAADEPTAEFSPGTCLLHDAGYATAFPDLPFRIAAALLTRVISRPAPDLLCLDLGHKAVAADPKGPRVFFPDWPDAQGVVHSEEHLVIRSNLAADTPVGTAVLAIPYHICPTCALHRFAVVARQGKIVDRWEVTARDRVLTI</sequence>
<evidence type="ECO:0000256" key="1">
    <source>
        <dbReference type="ARBA" id="ARBA00005323"/>
    </source>
</evidence>
<dbReference type="AlphaFoldDB" id="E8R1L4"/>
<dbReference type="PANTHER" id="PTHR28004">
    <property type="entry name" value="ZGC:162816-RELATED"/>
    <property type="match status" value="1"/>
</dbReference>
<proteinExistence type="inferred from homology"/>
<keyword evidence="5" id="KW-1185">Reference proteome</keyword>
<comment type="similarity">
    <text evidence="1">Belongs to the DSD1 family.</text>
</comment>
<evidence type="ECO:0000259" key="3">
    <source>
        <dbReference type="SMART" id="SM01119"/>
    </source>
</evidence>
<dbReference type="Gene3D" id="3.20.20.10">
    <property type="entry name" value="Alanine racemase"/>
    <property type="match status" value="1"/>
</dbReference>
<gene>
    <name evidence="4" type="ordered locus">Isop_2867</name>
</gene>
<dbReference type="PANTHER" id="PTHR28004:SF2">
    <property type="entry name" value="D-SERINE DEHYDRATASE"/>
    <property type="match status" value="1"/>
</dbReference>
<dbReference type="SUPFAM" id="SSF51419">
    <property type="entry name" value="PLP-binding barrel"/>
    <property type="match status" value="1"/>
</dbReference>
<reference evidence="4 5" key="2">
    <citation type="journal article" date="2011" name="Stand. Genomic Sci.">
        <title>Complete genome sequence of Isosphaera pallida type strain (IS1B).</title>
        <authorList>
            <consortium name="US DOE Joint Genome Institute (JGI-PGF)"/>
            <person name="Goker M."/>
            <person name="Cleland D."/>
            <person name="Saunders E."/>
            <person name="Lapidus A."/>
            <person name="Nolan M."/>
            <person name="Lucas S."/>
            <person name="Hammon N."/>
            <person name="Deshpande S."/>
            <person name="Cheng J.F."/>
            <person name="Tapia R."/>
            <person name="Han C."/>
            <person name="Goodwin L."/>
            <person name="Pitluck S."/>
            <person name="Liolios K."/>
            <person name="Pagani I."/>
            <person name="Ivanova N."/>
            <person name="Mavromatis K."/>
            <person name="Pati A."/>
            <person name="Chen A."/>
            <person name="Palaniappan K."/>
            <person name="Land M."/>
            <person name="Hauser L."/>
            <person name="Chang Y.J."/>
            <person name="Jeffries C.D."/>
            <person name="Detter J.C."/>
            <person name="Beck B."/>
            <person name="Woyke T."/>
            <person name="Bristow J."/>
            <person name="Eisen J.A."/>
            <person name="Markowitz V."/>
            <person name="Hugenholtz P."/>
            <person name="Kyrpides N.C."/>
            <person name="Klenk H.P."/>
        </authorList>
    </citation>
    <scope>NUCLEOTIDE SEQUENCE [LARGE SCALE GENOMIC DNA]</scope>
    <source>
        <strain evidence="5">ATCC 43644 / DSM 9630 / IS1B</strain>
    </source>
</reference>
<dbReference type="Proteomes" id="UP000008631">
    <property type="component" value="Chromosome"/>
</dbReference>
<dbReference type="InParanoid" id="E8R1L4"/>
<dbReference type="GO" id="GO:0008721">
    <property type="term" value="F:D-serine ammonia-lyase activity"/>
    <property type="evidence" value="ECO:0007669"/>
    <property type="project" value="TreeGrafter"/>
</dbReference>
<dbReference type="InterPro" id="IPR029066">
    <property type="entry name" value="PLP-binding_barrel"/>
</dbReference>
<dbReference type="Pfam" id="PF14031">
    <property type="entry name" value="D-ser_dehydrat"/>
    <property type="match status" value="1"/>
</dbReference>
<dbReference type="GO" id="GO:0036088">
    <property type="term" value="P:D-serine catabolic process"/>
    <property type="evidence" value="ECO:0007669"/>
    <property type="project" value="TreeGrafter"/>
</dbReference>
<dbReference type="Pfam" id="PF01168">
    <property type="entry name" value="Ala_racemase_N"/>
    <property type="match status" value="1"/>
</dbReference>
<dbReference type="KEGG" id="ipa:Isop_2867"/>
<dbReference type="InterPro" id="IPR026956">
    <property type="entry name" value="D-ser_dehydrat-like_dom"/>
</dbReference>
<keyword evidence="2" id="KW-0456">Lyase</keyword>
<dbReference type="Gene3D" id="2.40.37.20">
    <property type="entry name" value="D-serine dehydratase-like domain"/>
    <property type="match status" value="1"/>
</dbReference>
<dbReference type="EMBL" id="CP002353">
    <property type="protein sequence ID" value="ADV63432.1"/>
    <property type="molecule type" value="Genomic_DNA"/>
</dbReference>
<dbReference type="HOGENOM" id="CLU_031639_1_0_0"/>
<dbReference type="STRING" id="575540.Isop_2867"/>
<dbReference type="InterPro" id="IPR042208">
    <property type="entry name" value="D-ser_dehydrat-like_sf"/>
</dbReference>